<feature type="domain" description="HTH luxR-type" evidence="4">
    <location>
        <begin position="91"/>
        <end position="156"/>
    </location>
</feature>
<dbReference type="GO" id="GO:0003677">
    <property type="term" value="F:DNA binding"/>
    <property type="evidence" value="ECO:0007669"/>
    <property type="project" value="UniProtKB-KW"/>
</dbReference>
<dbReference type="AlphaFoldDB" id="A0A7X2H159"/>
<name>A0A7X2H159_9BACL</name>
<reference evidence="5 6" key="1">
    <citation type="submission" date="2019-11" db="EMBL/GenBank/DDBJ databases">
        <title>Paenibacillus monticola sp. nov., a novel PGPR strain isolated from mountain sample in China.</title>
        <authorList>
            <person name="Zhao Q."/>
            <person name="Li H.-P."/>
            <person name="Zhang J.-L."/>
        </authorList>
    </citation>
    <scope>NUCLEOTIDE SEQUENCE [LARGE SCALE GENOMIC DNA]</scope>
    <source>
        <strain evidence="5 6">LC-T2</strain>
    </source>
</reference>
<dbReference type="Pfam" id="PF00196">
    <property type="entry name" value="GerE"/>
    <property type="match status" value="1"/>
</dbReference>
<dbReference type="PRINTS" id="PR00038">
    <property type="entry name" value="HTHLUXR"/>
</dbReference>
<evidence type="ECO:0000313" key="5">
    <source>
        <dbReference type="EMBL" id="MRN51646.1"/>
    </source>
</evidence>
<dbReference type="PANTHER" id="PTHR44688:SF16">
    <property type="entry name" value="DNA-BINDING TRANSCRIPTIONAL ACTIVATOR DEVR_DOSR"/>
    <property type="match status" value="1"/>
</dbReference>
<dbReference type="Proteomes" id="UP000463051">
    <property type="component" value="Unassembled WGS sequence"/>
</dbReference>
<dbReference type="InterPro" id="IPR016032">
    <property type="entry name" value="Sig_transdc_resp-reg_C-effctor"/>
</dbReference>
<evidence type="ECO:0000256" key="3">
    <source>
        <dbReference type="ARBA" id="ARBA00023163"/>
    </source>
</evidence>
<evidence type="ECO:0000259" key="4">
    <source>
        <dbReference type="PROSITE" id="PS50043"/>
    </source>
</evidence>
<dbReference type="CDD" id="cd06170">
    <property type="entry name" value="LuxR_C_like"/>
    <property type="match status" value="1"/>
</dbReference>
<dbReference type="SMART" id="SM00421">
    <property type="entry name" value="HTH_LUXR"/>
    <property type="match status" value="1"/>
</dbReference>
<evidence type="ECO:0000256" key="1">
    <source>
        <dbReference type="ARBA" id="ARBA00023015"/>
    </source>
</evidence>
<keyword evidence="1" id="KW-0805">Transcription regulation</keyword>
<dbReference type="Gene3D" id="1.10.10.10">
    <property type="entry name" value="Winged helix-like DNA-binding domain superfamily/Winged helix DNA-binding domain"/>
    <property type="match status" value="1"/>
</dbReference>
<dbReference type="EMBL" id="WJXB01000001">
    <property type="protein sequence ID" value="MRN51646.1"/>
    <property type="molecule type" value="Genomic_DNA"/>
</dbReference>
<protein>
    <recommendedName>
        <fullName evidence="4">HTH luxR-type domain-containing protein</fullName>
    </recommendedName>
</protein>
<accession>A0A7X2H159</accession>
<keyword evidence="2" id="KW-0238">DNA-binding</keyword>
<dbReference type="PROSITE" id="PS50043">
    <property type="entry name" value="HTH_LUXR_2"/>
    <property type="match status" value="1"/>
</dbReference>
<comment type="caution">
    <text evidence="5">The sequence shown here is derived from an EMBL/GenBank/DDBJ whole genome shotgun (WGS) entry which is preliminary data.</text>
</comment>
<keyword evidence="3" id="KW-0804">Transcription</keyword>
<gene>
    <name evidence="5" type="ORF">GJB61_01300</name>
</gene>
<keyword evidence="6" id="KW-1185">Reference proteome</keyword>
<evidence type="ECO:0000256" key="2">
    <source>
        <dbReference type="ARBA" id="ARBA00023125"/>
    </source>
</evidence>
<dbReference type="InterPro" id="IPR000792">
    <property type="entry name" value="Tscrpt_reg_LuxR_C"/>
</dbReference>
<dbReference type="SUPFAM" id="SSF46894">
    <property type="entry name" value="C-terminal effector domain of the bipartite response regulators"/>
    <property type="match status" value="1"/>
</dbReference>
<sequence>MLRSHTFAKDTIDIIDEFQVWNKGGAIPVSIIGQVLALSYLQKDDESHTNSVSGFSNALIQAFDKYNRKAIFLEADLSIKDKEDEAAIHKVKENMEQLSKRENEVLRLVAKGHGNREIAMKLFISEHTVKNHISSIFQKLDIKDRNKATAALYKQIYGIQ</sequence>
<dbReference type="InterPro" id="IPR036388">
    <property type="entry name" value="WH-like_DNA-bd_sf"/>
</dbReference>
<proteinExistence type="predicted"/>
<organism evidence="5 6">
    <name type="scientific">Paenibacillus monticola</name>
    <dbReference type="NCBI Taxonomy" id="2666075"/>
    <lineage>
        <taxon>Bacteria</taxon>
        <taxon>Bacillati</taxon>
        <taxon>Bacillota</taxon>
        <taxon>Bacilli</taxon>
        <taxon>Bacillales</taxon>
        <taxon>Paenibacillaceae</taxon>
        <taxon>Paenibacillus</taxon>
    </lineage>
</organism>
<dbReference type="GO" id="GO:0006355">
    <property type="term" value="P:regulation of DNA-templated transcription"/>
    <property type="evidence" value="ECO:0007669"/>
    <property type="project" value="InterPro"/>
</dbReference>
<dbReference type="PANTHER" id="PTHR44688">
    <property type="entry name" value="DNA-BINDING TRANSCRIPTIONAL ACTIVATOR DEVR_DOSR"/>
    <property type="match status" value="1"/>
</dbReference>
<evidence type="ECO:0000313" key="6">
    <source>
        <dbReference type="Proteomes" id="UP000463051"/>
    </source>
</evidence>
<dbReference type="PROSITE" id="PS00622">
    <property type="entry name" value="HTH_LUXR_1"/>
    <property type="match status" value="1"/>
</dbReference>